<dbReference type="GO" id="GO:0045259">
    <property type="term" value="C:proton-transporting ATP synthase complex"/>
    <property type="evidence" value="ECO:0007669"/>
    <property type="project" value="UniProtKB-KW"/>
</dbReference>
<feature type="transmembrane region" description="Helical" evidence="12">
    <location>
        <begin position="99"/>
        <end position="118"/>
    </location>
</feature>
<dbReference type="PANTHER" id="PTHR11410:SF0">
    <property type="entry name" value="ATP SYNTHASE SUBUNIT A"/>
    <property type="match status" value="1"/>
</dbReference>
<accession>A0A516IDH1</accession>
<evidence type="ECO:0000256" key="6">
    <source>
        <dbReference type="ARBA" id="ARBA00022781"/>
    </source>
</evidence>
<feature type="transmembrane region" description="Helical" evidence="12">
    <location>
        <begin position="125"/>
        <end position="150"/>
    </location>
</feature>
<proteinExistence type="inferred from homology"/>
<dbReference type="CDD" id="cd00310">
    <property type="entry name" value="ATP-synt_Fo_a_6"/>
    <property type="match status" value="1"/>
</dbReference>
<dbReference type="SUPFAM" id="SSF81336">
    <property type="entry name" value="F1F0 ATP synthase subunit A"/>
    <property type="match status" value="1"/>
</dbReference>
<evidence type="ECO:0000256" key="9">
    <source>
        <dbReference type="ARBA" id="ARBA00023136"/>
    </source>
</evidence>
<evidence type="ECO:0000256" key="11">
    <source>
        <dbReference type="RuleBase" id="RU004450"/>
    </source>
</evidence>
<dbReference type="InterPro" id="IPR045083">
    <property type="entry name" value="ATP_synth_F0_asu_bact/mt"/>
</dbReference>
<keyword evidence="6" id="KW-0375">Hydrogen ion transport</keyword>
<evidence type="ECO:0000256" key="4">
    <source>
        <dbReference type="ARBA" id="ARBA00022547"/>
    </source>
</evidence>
<comment type="similarity">
    <text evidence="2">Belongs to the ATPase A chain family.</text>
</comment>
<dbReference type="PANTHER" id="PTHR11410">
    <property type="entry name" value="ATP SYNTHASE SUBUNIT A"/>
    <property type="match status" value="1"/>
</dbReference>
<keyword evidence="4" id="KW-0138">CF(0)</keyword>
<evidence type="ECO:0000256" key="1">
    <source>
        <dbReference type="ARBA" id="ARBA00004141"/>
    </source>
</evidence>
<dbReference type="GO" id="GO:0005743">
    <property type="term" value="C:mitochondrial inner membrane"/>
    <property type="evidence" value="ECO:0007669"/>
    <property type="project" value="UniProtKB-SubCell"/>
</dbReference>
<feature type="transmembrane region" description="Helical" evidence="12">
    <location>
        <begin position="156"/>
        <end position="178"/>
    </location>
</feature>
<dbReference type="AlphaFoldDB" id="A0A516IDH1"/>
<dbReference type="GO" id="GO:0046933">
    <property type="term" value="F:proton-transporting ATP synthase activity, rotational mechanism"/>
    <property type="evidence" value="ECO:0007669"/>
    <property type="project" value="TreeGrafter"/>
</dbReference>
<keyword evidence="10" id="KW-0066">ATP synthesis</keyword>
<geneLocation type="mitochondrion" evidence="13"/>
<dbReference type="PRINTS" id="PR00123">
    <property type="entry name" value="ATPASEA"/>
</dbReference>
<feature type="transmembrane region" description="Helical" evidence="12">
    <location>
        <begin position="30"/>
        <end position="54"/>
    </location>
</feature>
<evidence type="ECO:0000256" key="12">
    <source>
        <dbReference type="SAM" id="Phobius"/>
    </source>
</evidence>
<evidence type="ECO:0000256" key="10">
    <source>
        <dbReference type="ARBA" id="ARBA00023310"/>
    </source>
</evidence>
<dbReference type="InterPro" id="IPR000568">
    <property type="entry name" value="ATP_synth_F0_asu"/>
</dbReference>
<dbReference type="Pfam" id="PF00119">
    <property type="entry name" value="ATP-synt_A"/>
    <property type="match status" value="1"/>
</dbReference>
<keyword evidence="13" id="KW-0496">Mitochondrion</keyword>
<reference evidence="13" key="1">
    <citation type="journal article" date="2019" name="Mitochondrial DNA Part B Resour">
        <title>Complete mitochondrial genome of the cockle Anadara antiquata (Linnaeus, 1758).</title>
        <authorList>
            <person name="Pu L."/>
            <person name="Liu H."/>
            <person name="Wang G."/>
            <person name="Li B."/>
            <person name="Xia G."/>
            <person name="Shen M."/>
            <person name="Yang M."/>
        </authorList>
    </citation>
    <scope>NUCLEOTIDE SEQUENCE</scope>
</reference>
<evidence type="ECO:0000256" key="3">
    <source>
        <dbReference type="ARBA" id="ARBA00022448"/>
    </source>
</evidence>
<evidence type="ECO:0000256" key="2">
    <source>
        <dbReference type="ARBA" id="ARBA00006810"/>
    </source>
</evidence>
<keyword evidence="9 12" id="KW-0472">Membrane</keyword>
<keyword evidence="3" id="KW-0813">Transport</keyword>
<dbReference type="EMBL" id="MK783262">
    <property type="protein sequence ID" value="QDP14165.1"/>
    <property type="molecule type" value="Genomic_DNA"/>
</dbReference>
<dbReference type="Gene3D" id="1.20.120.220">
    <property type="entry name" value="ATP synthase, F0 complex, subunit A"/>
    <property type="match status" value="1"/>
</dbReference>
<sequence>MEGFRKTYFTVGLEYLILIYADLYRGVVKGFVHLIVTVGVVIFALGVVGMVPGVMSWLEQLVLPIILSFSFWSGIIIFGLCGGVKLFCSKFVVKDVVPILGWMINSIEMVSVCARPVVMSVRLSVNMILGAMVIFTLGAMFVHFGSIIFLVALGLFFLYEIGVCFFQSYVFVMLLGLYMSEVGWSAESWMCSLLECVPWECEVYFKW</sequence>
<protein>
    <recommendedName>
        <fullName evidence="11">ATP synthase subunit a</fullName>
    </recommendedName>
</protein>
<dbReference type="InterPro" id="IPR035908">
    <property type="entry name" value="F0_ATP_A_sf"/>
</dbReference>
<name>A0A516IDH1_9BIVA</name>
<evidence type="ECO:0000313" key="13">
    <source>
        <dbReference type="EMBL" id="QDP14165.1"/>
    </source>
</evidence>
<evidence type="ECO:0000256" key="8">
    <source>
        <dbReference type="ARBA" id="ARBA00023065"/>
    </source>
</evidence>
<evidence type="ECO:0000256" key="5">
    <source>
        <dbReference type="ARBA" id="ARBA00022692"/>
    </source>
</evidence>
<gene>
    <name evidence="13" type="primary">ATP6</name>
</gene>
<keyword evidence="7 12" id="KW-1133">Transmembrane helix</keyword>
<keyword evidence="8" id="KW-0406">Ion transport</keyword>
<keyword evidence="5 12" id="KW-0812">Transmembrane</keyword>
<comment type="subcellular location">
    <subcellularLocation>
        <location evidence="1">Membrane</location>
        <topology evidence="1">Multi-pass membrane protein</topology>
    </subcellularLocation>
    <subcellularLocation>
        <location evidence="11">Mitochondrion inner membrane</location>
        <topology evidence="11">Multi-pass membrane protein</topology>
    </subcellularLocation>
</comment>
<feature type="transmembrane region" description="Helical" evidence="12">
    <location>
        <begin position="61"/>
        <end position="87"/>
    </location>
</feature>
<organism evidence="13">
    <name type="scientific">Anadara antiquata</name>
    <dbReference type="NCBI Taxonomy" id="142560"/>
    <lineage>
        <taxon>Eukaryota</taxon>
        <taxon>Metazoa</taxon>
        <taxon>Spiralia</taxon>
        <taxon>Lophotrochozoa</taxon>
        <taxon>Mollusca</taxon>
        <taxon>Bivalvia</taxon>
        <taxon>Autobranchia</taxon>
        <taxon>Pteriomorphia</taxon>
        <taxon>Arcoida</taxon>
        <taxon>Arcoidea</taxon>
        <taxon>Arcidae</taxon>
        <taxon>Anadara</taxon>
    </lineage>
</organism>
<evidence type="ECO:0000256" key="7">
    <source>
        <dbReference type="ARBA" id="ARBA00022989"/>
    </source>
</evidence>